<dbReference type="EMBL" id="CAJZBQ010000043">
    <property type="protein sequence ID" value="CAG9327205.1"/>
    <property type="molecule type" value="Genomic_DNA"/>
</dbReference>
<feature type="domain" description="Bromo" evidence="6">
    <location>
        <begin position="16"/>
        <end position="86"/>
    </location>
</feature>
<evidence type="ECO:0000256" key="2">
    <source>
        <dbReference type="ARBA" id="ARBA00023117"/>
    </source>
</evidence>
<dbReference type="InterPro" id="IPR018359">
    <property type="entry name" value="Bromodomain_CS"/>
</dbReference>
<dbReference type="SMART" id="SM00297">
    <property type="entry name" value="BROMO"/>
    <property type="match status" value="1"/>
</dbReference>
<dbReference type="PANTHER" id="PTHR45926">
    <property type="entry name" value="OSJNBA0053K19.4 PROTEIN"/>
    <property type="match status" value="1"/>
</dbReference>
<dbReference type="CDD" id="cd04369">
    <property type="entry name" value="Bromodomain"/>
    <property type="match status" value="1"/>
</dbReference>
<dbReference type="Proteomes" id="UP001162131">
    <property type="component" value="Unassembled WGS sequence"/>
</dbReference>
<dbReference type="PRINTS" id="PR00503">
    <property type="entry name" value="BROMODOMAIN"/>
</dbReference>
<gene>
    <name evidence="8" type="ORF">BSTOLATCC_MIC43245</name>
</gene>
<evidence type="ECO:0008006" key="10">
    <source>
        <dbReference type="Google" id="ProtNLM"/>
    </source>
</evidence>
<keyword evidence="1" id="KW-0805">Transcription regulation</keyword>
<reference evidence="8" key="1">
    <citation type="submission" date="2021-09" db="EMBL/GenBank/DDBJ databases">
        <authorList>
            <consortium name="AG Swart"/>
            <person name="Singh M."/>
            <person name="Singh A."/>
            <person name="Seah K."/>
            <person name="Emmerich C."/>
        </authorList>
    </citation>
    <scope>NUCLEOTIDE SEQUENCE</scope>
    <source>
        <strain evidence="8">ATCC30299</strain>
    </source>
</reference>
<keyword evidence="9" id="KW-1185">Reference proteome</keyword>
<dbReference type="PROSITE" id="PS50014">
    <property type="entry name" value="BROMODOMAIN_2"/>
    <property type="match status" value="1"/>
</dbReference>
<dbReference type="Gene3D" id="1.20.920.10">
    <property type="entry name" value="Bromodomain-like"/>
    <property type="match status" value="1"/>
</dbReference>
<evidence type="ECO:0000259" key="7">
    <source>
        <dbReference type="PROSITE" id="PS51525"/>
    </source>
</evidence>
<feature type="domain" description="NET" evidence="7">
    <location>
        <begin position="211"/>
        <end position="289"/>
    </location>
</feature>
<accession>A0AAU9JJY9</accession>
<dbReference type="PROSITE" id="PS00633">
    <property type="entry name" value="BROMODOMAIN_1"/>
    <property type="match status" value="1"/>
</dbReference>
<feature type="compositionally biased region" description="Low complexity" evidence="5">
    <location>
        <begin position="191"/>
        <end position="205"/>
    </location>
</feature>
<evidence type="ECO:0000256" key="3">
    <source>
        <dbReference type="ARBA" id="ARBA00023163"/>
    </source>
</evidence>
<dbReference type="InterPro" id="IPR038336">
    <property type="entry name" value="NET_sf"/>
</dbReference>
<dbReference type="SUPFAM" id="SSF47370">
    <property type="entry name" value="Bromodomain"/>
    <property type="match status" value="1"/>
</dbReference>
<organism evidence="8 9">
    <name type="scientific">Blepharisma stoltei</name>
    <dbReference type="NCBI Taxonomy" id="1481888"/>
    <lineage>
        <taxon>Eukaryota</taxon>
        <taxon>Sar</taxon>
        <taxon>Alveolata</taxon>
        <taxon>Ciliophora</taxon>
        <taxon>Postciliodesmatophora</taxon>
        <taxon>Heterotrichea</taxon>
        <taxon>Heterotrichida</taxon>
        <taxon>Blepharismidae</taxon>
        <taxon>Blepharisma</taxon>
    </lineage>
</organism>
<evidence type="ECO:0000256" key="4">
    <source>
        <dbReference type="PROSITE-ProRule" id="PRU00035"/>
    </source>
</evidence>
<dbReference type="InterPro" id="IPR036427">
    <property type="entry name" value="Bromodomain-like_sf"/>
</dbReference>
<keyword evidence="3" id="KW-0804">Transcription</keyword>
<evidence type="ECO:0000256" key="5">
    <source>
        <dbReference type="SAM" id="MobiDB-lite"/>
    </source>
</evidence>
<evidence type="ECO:0000313" key="8">
    <source>
        <dbReference type="EMBL" id="CAG9327205.1"/>
    </source>
</evidence>
<evidence type="ECO:0000259" key="6">
    <source>
        <dbReference type="PROSITE" id="PS50014"/>
    </source>
</evidence>
<comment type="caution">
    <text evidence="8">The sequence shown here is derived from an EMBL/GenBank/DDBJ whole genome shotgun (WGS) entry which is preliminary data.</text>
</comment>
<dbReference type="PROSITE" id="PS51525">
    <property type="entry name" value="NET"/>
    <property type="match status" value="1"/>
</dbReference>
<dbReference type="InterPro" id="IPR027353">
    <property type="entry name" value="NET_dom"/>
</dbReference>
<dbReference type="Gene3D" id="1.20.1270.220">
    <property type="match status" value="1"/>
</dbReference>
<feature type="compositionally biased region" description="Basic and acidic residues" evidence="5">
    <location>
        <begin position="132"/>
        <end position="151"/>
    </location>
</feature>
<keyword evidence="2 4" id="KW-0103">Bromodomain</keyword>
<protein>
    <recommendedName>
        <fullName evidence="10">Bromodomain testis-specific protein</fullName>
    </recommendedName>
</protein>
<feature type="compositionally biased region" description="Basic residues" evidence="5">
    <location>
        <begin position="166"/>
        <end position="175"/>
    </location>
</feature>
<sequence>MSVGFKTIRKILQKIIKDPASASFRKPVNLNEYPDYYSKVKEPIDLSTIKTKLYENKYEIGYQFASDMRLLWSNSFLYNKRGSELYQITLVLSSVFEKLMRGNESLVLSHDYDYSKKHKKIDEKPIEKSIEKVIEKPEAKSEEKADEKTTENLDNDIQEPIEAKKTPRKKRKTANKKPITLIEDEKEPENNSENLPNNSQELSENIKTPKLKRRAANEKPMTIIEKKKLCLDIKKLNQRFLNGVLEIVKKCMDINGKQFEFDIDKLPAGICRELEKYVKFCMKSCSGKQRKRNPANSKDKQNLNDQQPGSSEMKIEELRMPQQVQSLMQKNYEEELIGNINSSESENENESDMELMHDVGLIPPNKEDSESLPRASNIWNEASDKCFMPSKFNKQNSAAEIIEIN</sequence>
<proteinExistence type="predicted"/>
<dbReference type="Pfam" id="PF17035">
    <property type="entry name" value="BET"/>
    <property type="match status" value="1"/>
</dbReference>
<name>A0AAU9JJY9_9CILI</name>
<dbReference type="InterPro" id="IPR001487">
    <property type="entry name" value="Bromodomain"/>
</dbReference>
<evidence type="ECO:0000313" key="9">
    <source>
        <dbReference type="Proteomes" id="UP001162131"/>
    </source>
</evidence>
<feature type="region of interest" description="Disordered" evidence="5">
    <location>
        <begin position="287"/>
        <end position="314"/>
    </location>
</feature>
<dbReference type="Pfam" id="PF00439">
    <property type="entry name" value="Bromodomain"/>
    <property type="match status" value="1"/>
</dbReference>
<dbReference type="AlphaFoldDB" id="A0AAU9JJY9"/>
<evidence type="ECO:0000256" key="1">
    <source>
        <dbReference type="ARBA" id="ARBA00023015"/>
    </source>
</evidence>
<feature type="region of interest" description="Disordered" evidence="5">
    <location>
        <begin position="132"/>
        <end position="214"/>
    </location>
</feature>